<protein>
    <recommendedName>
        <fullName evidence="3">Syntaxin-binding protein 2</fullName>
    </recommendedName>
</protein>
<dbReference type="EMBL" id="CATNWA010014874">
    <property type="protein sequence ID" value="CAI9576911.1"/>
    <property type="molecule type" value="Genomic_DNA"/>
</dbReference>
<keyword evidence="2" id="KW-1185">Reference proteome</keyword>
<dbReference type="Proteomes" id="UP001162483">
    <property type="component" value="Unassembled WGS sequence"/>
</dbReference>
<sequence>MVSGNYGGGECVPQGCLAEQAQSSGRICHWHWEPSDCSIAERSESKARSVCCALCLPLECSTRSVSEQRSTATFYVRVCVRTCVCACVFLCMYMYLCACVSVHACVCIRVCVCTCVCACVRTYVRVCVCVCVCVYRCQFVCLLV</sequence>
<feature type="non-terminal residue" evidence="1">
    <location>
        <position position="144"/>
    </location>
</feature>
<reference evidence="1" key="1">
    <citation type="submission" date="2023-05" db="EMBL/GenBank/DDBJ databases">
        <authorList>
            <person name="Stuckert A."/>
        </authorList>
    </citation>
    <scope>NUCLEOTIDE SEQUENCE</scope>
</reference>
<proteinExistence type="predicted"/>
<accession>A0ABN9DW79</accession>
<evidence type="ECO:0000313" key="2">
    <source>
        <dbReference type="Proteomes" id="UP001162483"/>
    </source>
</evidence>
<comment type="caution">
    <text evidence="1">The sequence shown here is derived from an EMBL/GenBank/DDBJ whole genome shotgun (WGS) entry which is preliminary data.</text>
</comment>
<organism evidence="1 2">
    <name type="scientific">Staurois parvus</name>
    <dbReference type="NCBI Taxonomy" id="386267"/>
    <lineage>
        <taxon>Eukaryota</taxon>
        <taxon>Metazoa</taxon>
        <taxon>Chordata</taxon>
        <taxon>Craniata</taxon>
        <taxon>Vertebrata</taxon>
        <taxon>Euteleostomi</taxon>
        <taxon>Amphibia</taxon>
        <taxon>Batrachia</taxon>
        <taxon>Anura</taxon>
        <taxon>Neobatrachia</taxon>
        <taxon>Ranoidea</taxon>
        <taxon>Ranidae</taxon>
        <taxon>Staurois</taxon>
    </lineage>
</organism>
<evidence type="ECO:0000313" key="1">
    <source>
        <dbReference type="EMBL" id="CAI9576911.1"/>
    </source>
</evidence>
<evidence type="ECO:0008006" key="3">
    <source>
        <dbReference type="Google" id="ProtNLM"/>
    </source>
</evidence>
<name>A0ABN9DW79_9NEOB</name>
<gene>
    <name evidence="1" type="ORF">SPARVUS_LOCUS8599043</name>
</gene>